<feature type="transmembrane region" description="Helical" evidence="8">
    <location>
        <begin position="79"/>
        <end position="98"/>
    </location>
</feature>
<evidence type="ECO:0000256" key="7">
    <source>
        <dbReference type="ARBA" id="ARBA00024203"/>
    </source>
</evidence>
<dbReference type="GO" id="GO:0015031">
    <property type="term" value="P:protein transport"/>
    <property type="evidence" value="ECO:0007669"/>
    <property type="project" value="UniProtKB-KW"/>
</dbReference>
<organism evidence="9 10">
    <name type="scientific">Pterulicium gracile</name>
    <dbReference type="NCBI Taxonomy" id="1884261"/>
    <lineage>
        <taxon>Eukaryota</taxon>
        <taxon>Fungi</taxon>
        <taxon>Dikarya</taxon>
        <taxon>Basidiomycota</taxon>
        <taxon>Agaricomycotina</taxon>
        <taxon>Agaricomycetes</taxon>
        <taxon>Agaricomycetidae</taxon>
        <taxon>Agaricales</taxon>
        <taxon>Pleurotineae</taxon>
        <taxon>Pterulaceae</taxon>
        <taxon>Pterulicium</taxon>
    </lineage>
</organism>
<protein>
    <submittedName>
        <fullName evidence="9">Yos1-like protein</fullName>
    </submittedName>
</protein>
<comment type="similarity">
    <text evidence="7">Belongs to the YOS1 family.</text>
</comment>
<dbReference type="Proteomes" id="UP000305067">
    <property type="component" value="Unassembled WGS sequence"/>
</dbReference>
<name>A0A5C3QVI1_9AGAR</name>
<keyword evidence="3 8" id="KW-0812">Transmembrane</keyword>
<dbReference type="PANTHER" id="PTHR15858">
    <property type="entry name" value="IMMEDIATE EARLY RESPONSE 3-INTERACTING PROTEIN 1"/>
    <property type="match status" value="1"/>
</dbReference>
<keyword evidence="4" id="KW-0653">Protein transport</keyword>
<feature type="transmembrane region" description="Helical" evidence="8">
    <location>
        <begin position="6"/>
        <end position="24"/>
    </location>
</feature>
<dbReference type="Pfam" id="PF08571">
    <property type="entry name" value="Yos1"/>
    <property type="match status" value="1"/>
</dbReference>
<dbReference type="PANTHER" id="PTHR15858:SF0">
    <property type="entry name" value="IMMEDIATE EARLY RESPONSE 3-INTERACTING PROTEIN 1"/>
    <property type="match status" value="1"/>
</dbReference>
<proteinExistence type="inferred from homology"/>
<dbReference type="GO" id="GO:0006888">
    <property type="term" value="P:endoplasmic reticulum to Golgi vesicle-mediated transport"/>
    <property type="evidence" value="ECO:0007669"/>
    <property type="project" value="TreeGrafter"/>
</dbReference>
<keyword evidence="2" id="KW-0813">Transport</keyword>
<dbReference type="GO" id="GO:0000139">
    <property type="term" value="C:Golgi membrane"/>
    <property type="evidence" value="ECO:0007669"/>
    <property type="project" value="TreeGrafter"/>
</dbReference>
<dbReference type="InterPro" id="IPR013880">
    <property type="entry name" value="Yos1"/>
</dbReference>
<dbReference type="AlphaFoldDB" id="A0A5C3QVI1"/>
<evidence type="ECO:0000256" key="8">
    <source>
        <dbReference type="SAM" id="Phobius"/>
    </source>
</evidence>
<evidence type="ECO:0000256" key="2">
    <source>
        <dbReference type="ARBA" id="ARBA00022448"/>
    </source>
</evidence>
<evidence type="ECO:0000256" key="3">
    <source>
        <dbReference type="ARBA" id="ARBA00022692"/>
    </source>
</evidence>
<keyword evidence="5 8" id="KW-1133">Transmembrane helix</keyword>
<reference evidence="9 10" key="1">
    <citation type="journal article" date="2019" name="Nat. Ecol. Evol.">
        <title>Megaphylogeny resolves global patterns of mushroom evolution.</title>
        <authorList>
            <person name="Varga T."/>
            <person name="Krizsan K."/>
            <person name="Foldi C."/>
            <person name="Dima B."/>
            <person name="Sanchez-Garcia M."/>
            <person name="Sanchez-Ramirez S."/>
            <person name="Szollosi G.J."/>
            <person name="Szarkandi J.G."/>
            <person name="Papp V."/>
            <person name="Albert L."/>
            <person name="Andreopoulos W."/>
            <person name="Angelini C."/>
            <person name="Antonin V."/>
            <person name="Barry K.W."/>
            <person name="Bougher N.L."/>
            <person name="Buchanan P."/>
            <person name="Buyck B."/>
            <person name="Bense V."/>
            <person name="Catcheside P."/>
            <person name="Chovatia M."/>
            <person name="Cooper J."/>
            <person name="Damon W."/>
            <person name="Desjardin D."/>
            <person name="Finy P."/>
            <person name="Geml J."/>
            <person name="Haridas S."/>
            <person name="Hughes K."/>
            <person name="Justo A."/>
            <person name="Karasinski D."/>
            <person name="Kautmanova I."/>
            <person name="Kiss B."/>
            <person name="Kocsube S."/>
            <person name="Kotiranta H."/>
            <person name="LaButti K.M."/>
            <person name="Lechner B.E."/>
            <person name="Liimatainen K."/>
            <person name="Lipzen A."/>
            <person name="Lukacs Z."/>
            <person name="Mihaltcheva S."/>
            <person name="Morgado L.N."/>
            <person name="Niskanen T."/>
            <person name="Noordeloos M.E."/>
            <person name="Ohm R.A."/>
            <person name="Ortiz-Santana B."/>
            <person name="Ovrebo C."/>
            <person name="Racz N."/>
            <person name="Riley R."/>
            <person name="Savchenko A."/>
            <person name="Shiryaev A."/>
            <person name="Soop K."/>
            <person name="Spirin V."/>
            <person name="Szebenyi C."/>
            <person name="Tomsovsky M."/>
            <person name="Tulloss R.E."/>
            <person name="Uehling J."/>
            <person name="Grigoriev I.V."/>
            <person name="Vagvolgyi C."/>
            <person name="Papp T."/>
            <person name="Martin F.M."/>
            <person name="Miettinen O."/>
            <person name="Hibbett D.S."/>
            <person name="Nagy L.G."/>
        </authorList>
    </citation>
    <scope>NUCLEOTIDE SEQUENCE [LARGE SCALE GENOMIC DNA]</scope>
    <source>
        <strain evidence="9 10">CBS 309.79</strain>
    </source>
</reference>
<dbReference type="EMBL" id="ML178816">
    <property type="protein sequence ID" value="TFL06023.1"/>
    <property type="molecule type" value="Genomic_DNA"/>
</dbReference>
<evidence type="ECO:0000313" key="10">
    <source>
        <dbReference type="Proteomes" id="UP000305067"/>
    </source>
</evidence>
<keyword evidence="10" id="KW-1185">Reference proteome</keyword>
<evidence type="ECO:0000256" key="1">
    <source>
        <dbReference type="ARBA" id="ARBA00004370"/>
    </source>
</evidence>
<comment type="subcellular location">
    <subcellularLocation>
        <location evidence="1">Membrane</location>
    </subcellularLocation>
</comment>
<dbReference type="GO" id="GO:0030134">
    <property type="term" value="C:COPII-coated ER to Golgi transport vesicle"/>
    <property type="evidence" value="ECO:0007669"/>
    <property type="project" value="TreeGrafter"/>
</dbReference>
<evidence type="ECO:0000256" key="5">
    <source>
        <dbReference type="ARBA" id="ARBA00022989"/>
    </source>
</evidence>
<evidence type="ECO:0000256" key="6">
    <source>
        <dbReference type="ARBA" id="ARBA00023136"/>
    </source>
</evidence>
<sequence>MAVTGILGTLFYVSILLLNAVAVLSEERFLARIGFSSSSFQQQQTNAQGFTQYDASGQPVAADISIKAKIVDLITAIRTLMRIPLIAINIVTIVYEIVLGST</sequence>
<dbReference type="OrthoDB" id="15356at2759"/>
<keyword evidence="6 8" id="KW-0472">Membrane</keyword>
<evidence type="ECO:0000256" key="4">
    <source>
        <dbReference type="ARBA" id="ARBA00022927"/>
    </source>
</evidence>
<dbReference type="GO" id="GO:0005789">
    <property type="term" value="C:endoplasmic reticulum membrane"/>
    <property type="evidence" value="ECO:0007669"/>
    <property type="project" value="TreeGrafter"/>
</dbReference>
<accession>A0A5C3QVI1</accession>
<gene>
    <name evidence="9" type="ORF">BDV98DRAFT_561048</name>
</gene>
<evidence type="ECO:0000313" key="9">
    <source>
        <dbReference type="EMBL" id="TFL06023.1"/>
    </source>
</evidence>
<dbReference type="STRING" id="1884261.A0A5C3QVI1"/>